<dbReference type="GO" id="GO:0047938">
    <property type="term" value="F:glucose-6-phosphate 1-epimerase activity"/>
    <property type="evidence" value="ECO:0007669"/>
    <property type="project" value="UniProtKB-UniRule"/>
</dbReference>
<dbReference type="PANTHER" id="PTHR11122">
    <property type="entry name" value="APOSPORY-ASSOCIATED PROTEIN C-RELATED"/>
    <property type="match status" value="1"/>
</dbReference>
<comment type="function">
    <text evidence="5">Catalyzes the interconversion between the alpha and beta anomers from at least three hexose 6-phosphate sugars (Glc6P, Gal6P, and Man6P).</text>
</comment>
<dbReference type="GeneID" id="9184393"/>
<proteinExistence type="inferred from homology"/>
<name>D5GBC7_TUBMM</name>
<evidence type="ECO:0000256" key="7">
    <source>
        <dbReference type="PIRSR" id="PIRSR016020-2"/>
    </source>
</evidence>
<dbReference type="GO" id="GO:0030246">
    <property type="term" value="F:carbohydrate binding"/>
    <property type="evidence" value="ECO:0007669"/>
    <property type="project" value="UniProtKB-UniRule"/>
</dbReference>
<dbReference type="InterPro" id="IPR025532">
    <property type="entry name" value="G6P_1-epimerase"/>
</dbReference>
<feature type="active site" evidence="6">
    <location>
        <position position="177"/>
    </location>
</feature>
<dbReference type="CDD" id="cd09020">
    <property type="entry name" value="D-hex-6-P-epi_like"/>
    <property type="match status" value="1"/>
</dbReference>
<dbReference type="InParanoid" id="D5GBC7"/>
<organism evidence="8 9">
    <name type="scientific">Tuber melanosporum (strain Mel28)</name>
    <name type="common">Perigord black truffle</name>
    <dbReference type="NCBI Taxonomy" id="656061"/>
    <lineage>
        <taxon>Eukaryota</taxon>
        <taxon>Fungi</taxon>
        <taxon>Dikarya</taxon>
        <taxon>Ascomycota</taxon>
        <taxon>Pezizomycotina</taxon>
        <taxon>Pezizomycetes</taxon>
        <taxon>Pezizales</taxon>
        <taxon>Tuberaceae</taxon>
        <taxon>Tuber</taxon>
    </lineage>
</organism>
<dbReference type="PIRSF" id="PIRSF016020">
    <property type="entry name" value="PHexose_mutarotase"/>
    <property type="match status" value="1"/>
</dbReference>
<evidence type="ECO:0000256" key="3">
    <source>
        <dbReference type="ARBA" id="ARBA00012083"/>
    </source>
</evidence>
<dbReference type="SUPFAM" id="SSF74650">
    <property type="entry name" value="Galactose mutarotase-like"/>
    <property type="match status" value="1"/>
</dbReference>
<comment type="catalytic activity">
    <reaction evidence="1">
        <text>alpha-D-glucose 6-phosphate = beta-D-glucose 6-phosphate</text>
        <dbReference type="Rhea" id="RHEA:16249"/>
        <dbReference type="ChEBI" id="CHEBI:58225"/>
        <dbReference type="ChEBI" id="CHEBI:58247"/>
        <dbReference type="EC" id="5.1.3.15"/>
    </reaction>
</comment>
<protein>
    <recommendedName>
        <fullName evidence="3 5">Glucose-6-phosphate 1-epimerase</fullName>
        <ecNumber evidence="3 5">5.1.3.15</ecNumber>
    </recommendedName>
</protein>
<dbReference type="GO" id="GO:0005975">
    <property type="term" value="P:carbohydrate metabolic process"/>
    <property type="evidence" value="ECO:0007669"/>
    <property type="project" value="InterPro"/>
</dbReference>
<evidence type="ECO:0000256" key="1">
    <source>
        <dbReference type="ARBA" id="ARBA00001096"/>
    </source>
</evidence>
<feature type="binding site" evidence="7">
    <location>
        <position position="103"/>
    </location>
    <ligand>
        <name>substrate</name>
    </ligand>
</feature>
<dbReference type="EMBL" id="FN430091">
    <property type="protein sequence ID" value="CAZ81820.1"/>
    <property type="molecule type" value="Genomic_DNA"/>
</dbReference>
<dbReference type="KEGG" id="tml:GSTUM_00000424001"/>
<dbReference type="FunCoup" id="D5GBC7">
    <property type="interactions" value="247"/>
</dbReference>
<dbReference type="OMA" id="TQALHSY"/>
<evidence type="ECO:0000256" key="5">
    <source>
        <dbReference type="PIRNR" id="PIRNR016020"/>
    </source>
</evidence>
<evidence type="ECO:0000313" key="8">
    <source>
        <dbReference type="EMBL" id="CAZ81820.1"/>
    </source>
</evidence>
<keyword evidence="9" id="KW-1185">Reference proteome</keyword>
<feature type="active site" evidence="6">
    <location>
        <position position="279"/>
    </location>
</feature>
<dbReference type="eggNOG" id="KOG1594">
    <property type="taxonomic scope" value="Eukaryota"/>
</dbReference>
<dbReference type="Gene3D" id="2.70.98.10">
    <property type="match status" value="1"/>
</dbReference>
<dbReference type="PANTHER" id="PTHR11122:SF13">
    <property type="entry name" value="GLUCOSE-6-PHOSPHATE 1-EPIMERASE"/>
    <property type="match status" value="1"/>
</dbReference>
<dbReference type="GO" id="GO:0005737">
    <property type="term" value="C:cytoplasm"/>
    <property type="evidence" value="ECO:0007669"/>
    <property type="project" value="TreeGrafter"/>
</dbReference>
<gene>
    <name evidence="8" type="ORF">GSTUM_00000424001</name>
</gene>
<dbReference type="Proteomes" id="UP000006911">
    <property type="component" value="Unassembled WGS sequence"/>
</dbReference>
<evidence type="ECO:0000256" key="6">
    <source>
        <dbReference type="PIRSR" id="PIRSR016020-1"/>
    </source>
</evidence>
<evidence type="ECO:0000256" key="2">
    <source>
        <dbReference type="ARBA" id="ARBA00005866"/>
    </source>
</evidence>
<accession>D5GBC7</accession>
<dbReference type="RefSeq" id="XP_002837629.1">
    <property type="nucleotide sequence ID" value="XM_002837583.1"/>
</dbReference>
<feature type="binding site" evidence="7">
    <location>
        <position position="75"/>
    </location>
    <ligand>
        <name>substrate</name>
    </ligand>
</feature>
<feature type="binding site" evidence="7">
    <location>
        <position position="98"/>
    </location>
    <ligand>
        <name>substrate</name>
    </ligand>
</feature>
<dbReference type="InterPro" id="IPR011013">
    <property type="entry name" value="Gal_mutarotase_sf_dom"/>
</dbReference>
<dbReference type="Pfam" id="PF01263">
    <property type="entry name" value="Aldose_epim"/>
    <property type="match status" value="1"/>
</dbReference>
<dbReference type="InterPro" id="IPR008183">
    <property type="entry name" value="Aldose_1/G6P_1-epimerase"/>
</dbReference>
<sequence>MVERSKKPVPIPVSSTGAENPGFVLESDRVKLSLPTGESAEILLHGATVISWVVDGQEKLFLSEKAALDGSKPVRGGIPLVFPVFGKSTEGPTAALPQHGFARLCKWELLGRTSEADTAIQVDFGLGPENLTDDQRNQWPYEFGLIYSVNLSMSSLETKMLVRNEGSETFDFNVLFHTYFRIPDINNLTIEGLKGTSYKCKVTKSEAVEEEVELPVRSEVDRVYAGVPNAVQVKNGGETIFKVGGTNLEDIVVWNPWEGASKMADFGPEDGYKNMICVEAGAVSKWHSLEPQSVWEGSAVVNI</sequence>
<reference evidence="8 9" key="1">
    <citation type="journal article" date="2010" name="Nature">
        <title>Perigord black truffle genome uncovers evolutionary origins and mechanisms of symbiosis.</title>
        <authorList>
            <person name="Martin F."/>
            <person name="Kohler A."/>
            <person name="Murat C."/>
            <person name="Balestrini R."/>
            <person name="Coutinho P.M."/>
            <person name="Jaillon O."/>
            <person name="Montanini B."/>
            <person name="Morin E."/>
            <person name="Noel B."/>
            <person name="Percudani R."/>
            <person name="Porcel B."/>
            <person name="Rubini A."/>
            <person name="Amicucci A."/>
            <person name="Amselem J."/>
            <person name="Anthouard V."/>
            <person name="Arcioni S."/>
            <person name="Artiguenave F."/>
            <person name="Aury J.M."/>
            <person name="Ballario P."/>
            <person name="Bolchi A."/>
            <person name="Brenna A."/>
            <person name="Brun A."/>
            <person name="Buee M."/>
            <person name="Cantarel B."/>
            <person name="Chevalier G."/>
            <person name="Couloux A."/>
            <person name="Da Silva C."/>
            <person name="Denoeud F."/>
            <person name="Duplessis S."/>
            <person name="Ghignone S."/>
            <person name="Hilselberger B."/>
            <person name="Iotti M."/>
            <person name="Marcais B."/>
            <person name="Mello A."/>
            <person name="Miranda M."/>
            <person name="Pacioni G."/>
            <person name="Quesneville H."/>
            <person name="Riccioni C."/>
            <person name="Ruotolo R."/>
            <person name="Splivallo R."/>
            <person name="Stocchi V."/>
            <person name="Tisserant E."/>
            <person name="Viscomi A.R."/>
            <person name="Zambonelli A."/>
            <person name="Zampieri E."/>
            <person name="Henrissat B."/>
            <person name="Lebrun M.H."/>
            <person name="Paolocci F."/>
            <person name="Bonfante P."/>
            <person name="Ottonello S."/>
            <person name="Wincker P."/>
        </authorList>
    </citation>
    <scope>NUCLEOTIDE SEQUENCE [LARGE SCALE GENOMIC DNA]</scope>
    <source>
        <strain evidence="8 9">Mel28</strain>
    </source>
</reference>
<comment type="similarity">
    <text evidence="2 5">Belongs to the glucose-6-phosphate 1-epimerase family.</text>
</comment>
<dbReference type="EC" id="5.1.3.15" evidence="3 5"/>
<evidence type="ECO:0000256" key="4">
    <source>
        <dbReference type="ARBA" id="ARBA00023235"/>
    </source>
</evidence>
<dbReference type="InterPro" id="IPR014718">
    <property type="entry name" value="GH-type_carb-bd"/>
</dbReference>
<dbReference type="STRING" id="656061.D5GBC7"/>
<evidence type="ECO:0000313" key="9">
    <source>
        <dbReference type="Proteomes" id="UP000006911"/>
    </source>
</evidence>
<dbReference type="HOGENOM" id="CLU_048345_1_0_1"/>
<keyword evidence="4 5" id="KW-0413">Isomerase</keyword>
<dbReference type="AlphaFoldDB" id="D5GBC7"/>